<evidence type="ECO:0000313" key="3">
    <source>
        <dbReference type="EMBL" id="KAF7515109.1"/>
    </source>
</evidence>
<dbReference type="GO" id="GO:0006351">
    <property type="term" value="P:DNA-templated transcription"/>
    <property type="evidence" value="ECO:0007669"/>
    <property type="project" value="InterPro"/>
</dbReference>
<dbReference type="Proteomes" id="UP000701341">
    <property type="component" value="Unassembled WGS sequence"/>
</dbReference>
<feature type="domain" description="Xylanolytic transcriptional activator regulatory" evidence="2">
    <location>
        <begin position="1"/>
        <end position="74"/>
    </location>
</feature>
<sequence length="359" mass="40468">SWKCCGISICSALAMGLNLRIESRTVAALSKEIRYRVWWALYVLETSLTEITGRPPRISEAFCTTPLPLPFEEGDLQSRLIQKDFDGKAARSWLNFNLLDNTRRNSSIDDQTDDESLECLTSRKRSLNEEDNDAFAVPESPQPSDSLCFSYGLGLTILMRDTIDNLYAPGTAHKEWAEVNIAIDSLNVKANNWLASLPAPYQFQNVCTTGPLRRQIYRLAFQFYSTRLLITQPCLQRLIHISAEVSDAPESLSGPMAEICIQAACQLLDLLPNEPNLTWLYGIIPWWSALHYLMQAIAIMLTRLFVRTTIGTIDTNGVSSKLEKALGWLKVLSKVEISAQKAWLVSSDIISRRKYLNLD</sequence>
<dbReference type="InterPro" id="IPR007219">
    <property type="entry name" value="XnlR_reg_dom"/>
</dbReference>
<dbReference type="EMBL" id="JAAOZQ010000205">
    <property type="protein sequence ID" value="KAF7515109.1"/>
    <property type="molecule type" value="Genomic_DNA"/>
</dbReference>
<feature type="non-terminal residue" evidence="3">
    <location>
        <position position="1"/>
    </location>
</feature>
<dbReference type="GO" id="GO:0008270">
    <property type="term" value="F:zinc ion binding"/>
    <property type="evidence" value="ECO:0007669"/>
    <property type="project" value="InterPro"/>
</dbReference>
<dbReference type="AlphaFoldDB" id="A0A9P5KW55"/>
<name>A0A9P5KW55_PENCR</name>
<dbReference type="CDD" id="cd12148">
    <property type="entry name" value="fungal_TF_MHR"/>
    <property type="match status" value="1"/>
</dbReference>
<dbReference type="PANTHER" id="PTHR47654">
    <property type="entry name" value="ZN(II)2CYS6 TRANSCRIPTION FACTOR (EUROFUNG)-RELATED"/>
    <property type="match status" value="1"/>
</dbReference>
<evidence type="ECO:0000256" key="1">
    <source>
        <dbReference type="ARBA" id="ARBA00023242"/>
    </source>
</evidence>
<dbReference type="GO" id="GO:0003677">
    <property type="term" value="F:DNA binding"/>
    <property type="evidence" value="ECO:0007669"/>
    <property type="project" value="InterPro"/>
</dbReference>
<organism evidence="3 4">
    <name type="scientific">Penicillium crustosum</name>
    <name type="common">Blue mold fungus</name>
    <dbReference type="NCBI Taxonomy" id="36656"/>
    <lineage>
        <taxon>Eukaryota</taxon>
        <taxon>Fungi</taxon>
        <taxon>Dikarya</taxon>
        <taxon>Ascomycota</taxon>
        <taxon>Pezizomycotina</taxon>
        <taxon>Eurotiomycetes</taxon>
        <taxon>Eurotiomycetidae</taxon>
        <taxon>Eurotiales</taxon>
        <taxon>Aspergillaceae</taxon>
        <taxon>Penicillium</taxon>
    </lineage>
</organism>
<evidence type="ECO:0000313" key="4">
    <source>
        <dbReference type="Proteomes" id="UP000701341"/>
    </source>
</evidence>
<dbReference type="SMART" id="SM00906">
    <property type="entry name" value="Fungal_trans"/>
    <property type="match status" value="1"/>
</dbReference>
<comment type="caution">
    <text evidence="3">The sequence shown here is derived from an EMBL/GenBank/DDBJ whole genome shotgun (WGS) entry which is preliminary data.</text>
</comment>
<evidence type="ECO:0000259" key="2">
    <source>
        <dbReference type="SMART" id="SM00906"/>
    </source>
</evidence>
<dbReference type="Pfam" id="PF04082">
    <property type="entry name" value="Fungal_trans"/>
    <property type="match status" value="1"/>
</dbReference>
<dbReference type="InterPro" id="IPR053230">
    <property type="entry name" value="Trans_reg_galc"/>
</dbReference>
<dbReference type="PANTHER" id="PTHR47654:SF1">
    <property type="entry name" value="ZN(II)2CYS6 TRANSCRIPTION FACTOR (EUROFUNG)"/>
    <property type="match status" value="1"/>
</dbReference>
<gene>
    <name evidence="3" type="ORF">PCG10_003913</name>
</gene>
<protein>
    <recommendedName>
        <fullName evidence="2">Xylanolytic transcriptional activator regulatory domain-containing protein</fullName>
    </recommendedName>
</protein>
<proteinExistence type="predicted"/>
<accession>A0A9P5KW55</accession>
<reference evidence="3" key="1">
    <citation type="submission" date="2020-02" db="EMBL/GenBank/DDBJ databases">
        <authorList>
            <person name="Lichtner F.J."/>
        </authorList>
    </citation>
    <scope>NUCLEOTIDE SEQUENCE</scope>
    <source>
        <strain evidence="3">G10</strain>
    </source>
</reference>
<keyword evidence="1" id="KW-0539">Nucleus</keyword>
<keyword evidence="4" id="KW-1185">Reference proteome</keyword>